<accession>A0A2P0VNP8</accession>
<gene>
    <name evidence="1" type="ORF">TetV_454</name>
</gene>
<proteinExistence type="predicted"/>
<dbReference type="EMBL" id="KY322437">
    <property type="protein sequence ID" value="AUF82536.1"/>
    <property type="molecule type" value="Genomic_DNA"/>
</dbReference>
<evidence type="ECO:0000313" key="2">
    <source>
        <dbReference type="Proteomes" id="UP000244773"/>
    </source>
</evidence>
<dbReference type="Proteomes" id="UP000244773">
    <property type="component" value="Segment"/>
</dbReference>
<organism evidence="1">
    <name type="scientific">Tetraselmis virus 1</name>
    <dbReference type="NCBI Taxonomy" id="2060617"/>
    <lineage>
        <taxon>Viruses</taxon>
        <taxon>Varidnaviria</taxon>
        <taxon>Bamfordvirae</taxon>
        <taxon>Nucleocytoviricota</taxon>
        <taxon>Megaviricetes</taxon>
        <taxon>Imitervirales</taxon>
        <taxon>Allomimiviridae</taxon>
        <taxon>Oceanusvirus</taxon>
        <taxon>Oceanusvirus kaneohense</taxon>
    </lineage>
</organism>
<keyword evidence="2" id="KW-1185">Reference proteome</keyword>
<reference evidence="1" key="1">
    <citation type="journal article" date="2018" name="Virology">
        <title>A giant virus infecting green algae encodes key fermentation genes.</title>
        <authorList>
            <person name="Schvarcz C.R."/>
            <person name="Steward G.F."/>
        </authorList>
    </citation>
    <scope>NUCLEOTIDE SEQUENCE [LARGE SCALE GENOMIC DNA]</scope>
</reference>
<protein>
    <submittedName>
        <fullName evidence="1">Uncharacterized protein</fullName>
    </submittedName>
</protein>
<sequence length="230" mass="26505">MTSKRSLHGVHLYRTIVRQVCCILDICVPYLLNKDKDYLEKIIRMFCDNEHVLIDNNMSWSKIVASQCGFDIADSISLKIKRGEYYYAEGINRSNTMYILWKNRALNNLSKNHIVYKNRSKFMSGSNKRTRESSEACTSKIPKKNDGPLVQIGPYQIAPLGHLYLNSNEQPSPMKKEVNDIDEDYDKFLSELQEVIIERPVITTGIPRSKSNLEVKSKMIIVDLKNSHSI</sequence>
<evidence type="ECO:0000313" key="1">
    <source>
        <dbReference type="EMBL" id="AUF82536.1"/>
    </source>
</evidence>
<name>A0A2P0VNP8_9VIRU</name>